<name>A0A6N8HX84_9FIRM</name>
<accession>A0A6N8HX84</accession>
<keyword evidence="3" id="KW-1185">Reference proteome</keyword>
<comment type="caution">
    <text evidence="2">The sequence shown here is derived from an EMBL/GenBank/DDBJ whole genome shotgun (WGS) entry which is preliminary data.</text>
</comment>
<evidence type="ECO:0000313" key="2">
    <source>
        <dbReference type="EMBL" id="MVB10279.1"/>
    </source>
</evidence>
<dbReference type="Proteomes" id="UP000469440">
    <property type="component" value="Unassembled WGS sequence"/>
</dbReference>
<dbReference type="OrthoDB" id="6314357at2"/>
<evidence type="ECO:0000313" key="3">
    <source>
        <dbReference type="Proteomes" id="UP000469440"/>
    </source>
</evidence>
<evidence type="ECO:0000256" key="1">
    <source>
        <dbReference type="SAM" id="Phobius"/>
    </source>
</evidence>
<sequence length="227" mass="26320">MKKGYYIIPVVLVIFCLLTAMTTRMSYRNDLMERIQSYNYQSNDELQNVFDSKKFHSPDDLIQQADAIIKCQFSGNRQITDEAFYTPVLVSDVYKGNSELKGKTLTIVETINVIENYKITPNYFLLTSKGFYIPLQKGEDYILLIKKLPLNKARKSGTFLDSQYYPVSQTAFGIYRISDTKQTELINIEKDNIPFSQLSGFDLFASKQEQLDTYYQYKQQIFKAIGI</sequence>
<dbReference type="RefSeq" id="WP_156989967.1">
    <property type="nucleotide sequence ID" value="NZ_VWXL01000024.1"/>
</dbReference>
<dbReference type="EMBL" id="VWXL01000024">
    <property type="protein sequence ID" value="MVB10279.1"/>
    <property type="molecule type" value="Genomic_DNA"/>
</dbReference>
<feature type="transmembrane region" description="Helical" evidence="1">
    <location>
        <begin position="6"/>
        <end position="27"/>
    </location>
</feature>
<organism evidence="2 3">
    <name type="scientific">Caproicibacter fermentans</name>
    <dbReference type="NCBI Taxonomy" id="2576756"/>
    <lineage>
        <taxon>Bacteria</taxon>
        <taxon>Bacillati</taxon>
        <taxon>Bacillota</taxon>
        <taxon>Clostridia</taxon>
        <taxon>Eubacteriales</taxon>
        <taxon>Acutalibacteraceae</taxon>
        <taxon>Caproicibacter</taxon>
    </lineage>
</organism>
<dbReference type="AlphaFoldDB" id="A0A6N8HX84"/>
<keyword evidence="1" id="KW-0812">Transmembrane</keyword>
<proteinExistence type="predicted"/>
<gene>
    <name evidence="2" type="ORF">CAFE_09610</name>
</gene>
<keyword evidence="1" id="KW-0472">Membrane</keyword>
<reference evidence="2 3" key="1">
    <citation type="submission" date="2019-09" db="EMBL/GenBank/DDBJ databases">
        <title>Genome sequence of Clostridium sp. EA1.</title>
        <authorList>
            <person name="Poehlein A."/>
            <person name="Bengelsdorf F.R."/>
            <person name="Daniel R."/>
        </authorList>
    </citation>
    <scope>NUCLEOTIDE SEQUENCE [LARGE SCALE GENOMIC DNA]</scope>
    <source>
        <strain evidence="2 3">EA1</strain>
    </source>
</reference>
<protein>
    <submittedName>
        <fullName evidence="2">Uncharacterized protein</fullName>
    </submittedName>
</protein>
<keyword evidence="1" id="KW-1133">Transmembrane helix</keyword>